<name>A0A5B7E4F3_PORTR</name>
<dbReference type="Proteomes" id="UP000324222">
    <property type="component" value="Unassembled WGS sequence"/>
</dbReference>
<evidence type="ECO:0000313" key="3">
    <source>
        <dbReference type="Proteomes" id="UP000324222"/>
    </source>
</evidence>
<keyword evidence="3" id="KW-1185">Reference proteome</keyword>
<proteinExistence type="predicted"/>
<comment type="caution">
    <text evidence="2">The sequence shown here is derived from an EMBL/GenBank/DDBJ whole genome shotgun (WGS) entry which is preliminary data.</text>
</comment>
<dbReference type="AlphaFoldDB" id="A0A5B7E4F3"/>
<protein>
    <submittedName>
        <fullName evidence="2">Uncharacterized protein</fullName>
    </submittedName>
</protein>
<evidence type="ECO:0000256" key="1">
    <source>
        <dbReference type="SAM" id="MobiDB-lite"/>
    </source>
</evidence>
<dbReference type="EMBL" id="VSRR010001977">
    <property type="protein sequence ID" value="MPC28850.1"/>
    <property type="molecule type" value="Genomic_DNA"/>
</dbReference>
<accession>A0A5B7E4F3</accession>
<feature type="region of interest" description="Disordered" evidence="1">
    <location>
        <begin position="1"/>
        <end position="21"/>
    </location>
</feature>
<gene>
    <name evidence="2" type="ORF">E2C01_022062</name>
</gene>
<evidence type="ECO:0000313" key="2">
    <source>
        <dbReference type="EMBL" id="MPC28850.1"/>
    </source>
</evidence>
<reference evidence="2 3" key="1">
    <citation type="submission" date="2019-05" db="EMBL/GenBank/DDBJ databases">
        <title>Another draft genome of Portunus trituberculatus and its Hox gene families provides insights of decapod evolution.</title>
        <authorList>
            <person name="Jeong J.-H."/>
            <person name="Song I."/>
            <person name="Kim S."/>
            <person name="Choi T."/>
            <person name="Kim D."/>
            <person name="Ryu S."/>
            <person name="Kim W."/>
        </authorList>
    </citation>
    <scope>NUCLEOTIDE SEQUENCE [LARGE SCALE GENOMIC DNA]</scope>
    <source>
        <tissue evidence="2">Muscle</tissue>
    </source>
</reference>
<sequence>MQNSASSKTPDIMPSPKRSRCRSWTLASPDVRSLNTEGQDCHCSSSYLRHLTCENIKHYVNFDNMMRGGDVSTF</sequence>
<organism evidence="2 3">
    <name type="scientific">Portunus trituberculatus</name>
    <name type="common">Swimming crab</name>
    <name type="synonym">Neptunus trituberculatus</name>
    <dbReference type="NCBI Taxonomy" id="210409"/>
    <lineage>
        <taxon>Eukaryota</taxon>
        <taxon>Metazoa</taxon>
        <taxon>Ecdysozoa</taxon>
        <taxon>Arthropoda</taxon>
        <taxon>Crustacea</taxon>
        <taxon>Multicrustacea</taxon>
        <taxon>Malacostraca</taxon>
        <taxon>Eumalacostraca</taxon>
        <taxon>Eucarida</taxon>
        <taxon>Decapoda</taxon>
        <taxon>Pleocyemata</taxon>
        <taxon>Brachyura</taxon>
        <taxon>Eubrachyura</taxon>
        <taxon>Portunoidea</taxon>
        <taxon>Portunidae</taxon>
        <taxon>Portuninae</taxon>
        <taxon>Portunus</taxon>
    </lineage>
</organism>